<comment type="caution">
    <text evidence="2">The sequence shown here is derived from an EMBL/GenBank/DDBJ whole genome shotgun (WGS) entry which is preliminary data.</text>
</comment>
<dbReference type="Proteomes" id="UP000562027">
    <property type="component" value="Unassembled WGS sequence"/>
</dbReference>
<gene>
    <name evidence="2" type="ORF">HNP55_001060</name>
</gene>
<organism evidence="2 3">
    <name type="scientific">Roseateles oligotrophus</name>
    <dbReference type="NCBI Taxonomy" id="1769250"/>
    <lineage>
        <taxon>Bacteria</taxon>
        <taxon>Pseudomonadati</taxon>
        <taxon>Pseudomonadota</taxon>
        <taxon>Betaproteobacteria</taxon>
        <taxon>Burkholderiales</taxon>
        <taxon>Sphaerotilaceae</taxon>
        <taxon>Roseateles</taxon>
    </lineage>
</organism>
<name>A0A840L7B6_9BURK</name>
<evidence type="ECO:0000313" key="3">
    <source>
        <dbReference type="Proteomes" id="UP000562027"/>
    </source>
</evidence>
<dbReference type="EMBL" id="JACHLP010000002">
    <property type="protein sequence ID" value="MBB4842545.1"/>
    <property type="molecule type" value="Genomic_DNA"/>
</dbReference>
<dbReference type="Gene3D" id="1.10.3290.10">
    <property type="entry name" value="Fido-like domain"/>
    <property type="match status" value="1"/>
</dbReference>
<proteinExistence type="predicted"/>
<dbReference type="InterPro" id="IPR003812">
    <property type="entry name" value="Fido"/>
</dbReference>
<accession>A0A840L7B6</accession>
<dbReference type="PROSITE" id="PS51459">
    <property type="entry name" value="FIDO"/>
    <property type="match status" value="1"/>
</dbReference>
<dbReference type="AlphaFoldDB" id="A0A840L7B6"/>
<reference evidence="2 3" key="1">
    <citation type="submission" date="2020-08" db="EMBL/GenBank/DDBJ databases">
        <title>Functional genomics of gut bacteria from endangered species of beetles.</title>
        <authorList>
            <person name="Carlos-Shanley C."/>
        </authorList>
    </citation>
    <scope>NUCLEOTIDE SEQUENCE [LARGE SCALE GENOMIC DNA]</scope>
    <source>
        <strain evidence="2 3">S00239</strain>
    </source>
</reference>
<protein>
    <submittedName>
        <fullName evidence="2">Fic family protein</fullName>
    </submittedName>
</protein>
<evidence type="ECO:0000259" key="1">
    <source>
        <dbReference type="PROSITE" id="PS51459"/>
    </source>
</evidence>
<dbReference type="Pfam" id="PF02661">
    <property type="entry name" value="Fic"/>
    <property type="match status" value="1"/>
</dbReference>
<sequence>MSAAEVQLLLSHIASAGPKGLTPEVMEGLVPGLSRSTLNRRLAEFLSQGLVLALGAGRARRYVSASAFSRAEIDAFFDQPWQQRPVAPFNEALLLPSPELADEKAQRCTRIQALAQPIDRHFLASFVLDFSWGSSVLEGGTYSSLDTQTLIQYGQQNKSKPMADALLVLNHKRAAEYLWENRTLSFDNACAMHALLTDEHGLPDVLSTSDHFLPAHQRGQPREYEDVNLAASAYIPPSRPGTGFVAAALKDILLTAGTLRPVAAALYLMTRIPYLQAFANGNKRTSRILANVPLLAAGLLPISFADVDKADYIRGMAAFYELGSLYLIEQTFLAAYAKSIVRSSQIPLGLRLRGFDTDAAATALLTYINSGQRPKDKTAAIFLGA</sequence>
<keyword evidence="3" id="KW-1185">Reference proteome</keyword>
<dbReference type="InterPro" id="IPR036597">
    <property type="entry name" value="Fido-like_dom_sf"/>
</dbReference>
<dbReference type="RefSeq" id="WP_221439475.1">
    <property type="nucleotide sequence ID" value="NZ_JACHLP010000002.1"/>
</dbReference>
<feature type="domain" description="Fido" evidence="1">
    <location>
        <begin position="184"/>
        <end position="342"/>
    </location>
</feature>
<evidence type="ECO:0000313" key="2">
    <source>
        <dbReference type="EMBL" id="MBB4842545.1"/>
    </source>
</evidence>
<dbReference type="SUPFAM" id="SSF140931">
    <property type="entry name" value="Fic-like"/>
    <property type="match status" value="1"/>
</dbReference>